<dbReference type="Gene3D" id="1.10.940.10">
    <property type="entry name" value="NusB-like"/>
    <property type="match status" value="1"/>
</dbReference>
<protein>
    <recommendedName>
        <fullName evidence="4">16S rRNA (cytosine(967)-C(5))-methyltransferase</fullName>
        <ecNumber evidence="4">2.1.1.176</ecNumber>
    </recommendedName>
    <alternativeName>
        <fullName evidence="11">16S rRNA m5C967 methyltransferase</fullName>
    </alternativeName>
    <alternativeName>
        <fullName evidence="12">rRNA (cytosine-C(5)-)-methyltransferase RsmB</fullName>
    </alternativeName>
</protein>
<dbReference type="EMBL" id="JACIUY010000064">
    <property type="protein sequence ID" value="MBB1086720.1"/>
    <property type="molecule type" value="Genomic_DNA"/>
</dbReference>
<evidence type="ECO:0000256" key="9">
    <source>
        <dbReference type="ARBA" id="ARBA00022691"/>
    </source>
</evidence>
<evidence type="ECO:0000256" key="4">
    <source>
        <dbReference type="ARBA" id="ARBA00012140"/>
    </source>
</evidence>
<comment type="catalytic activity">
    <reaction evidence="13">
        <text>cytidine(967) in 16S rRNA + S-adenosyl-L-methionine = 5-methylcytidine(967) in 16S rRNA + S-adenosyl-L-homocysteine + H(+)</text>
        <dbReference type="Rhea" id="RHEA:42748"/>
        <dbReference type="Rhea" id="RHEA-COMP:10219"/>
        <dbReference type="Rhea" id="RHEA-COMP:10220"/>
        <dbReference type="ChEBI" id="CHEBI:15378"/>
        <dbReference type="ChEBI" id="CHEBI:57856"/>
        <dbReference type="ChEBI" id="CHEBI:59789"/>
        <dbReference type="ChEBI" id="CHEBI:74483"/>
        <dbReference type="ChEBI" id="CHEBI:82748"/>
        <dbReference type="EC" id="2.1.1.176"/>
    </reaction>
</comment>
<dbReference type="InterPro" id="IPR054728">
    <property type="entry name" value="RsmB-like_ferredoxin"/>
</dbReference>
<dbReference type="InterPro" id="IPR049560">
    <property type="entry name" value="MeTrfase_RsmB-F_NOP2_cat"/>
</dbReference>
<feature type="binding site" evidence="14">
    <location>
        <position position="316"/>
    </location>
    <ligand>
        <name>S-adenosyl-L-methionine</name>
        <dbReference type="ChEBI" id="CHEBI:59789"/>
    </ligand>
</feature>
<dbReference type="PANTHER" id="PTHR22807:SF53">
    <property type="entry name" value="RIBOSOMAL RNA SMALL SUBUNIT METHYLTRANSFERASE B-RELATED"/>
    <property type="match status" value="1"/>
</dbReference>
<keyword evidence="6" id="KW-0698">rRNA processing</keyword>
<evidence type="ECO:0000313" key="16">
    <source>
        <dbReference type="EMBL" id="MBB1063751.1"/>
    </source>
</evidence>
<dbReference type="PROSITE" id="PS51686">
    <property type="entry name" value="SAM_MT_RSMB_NOP"/>
    <property type="match status" value="1"/>
</dbReference>
<dbReference type="EMBL" id="JACIUZ010000044">
    <property type="protein sequence ID" value="MBB1063751.1"/>
    <property type="molecule type" value="Genomic_DNA"/>
</dbReference>
<dbReference type="GO" id="GO:0006355">
    <property type="term" value="P:regulation of DNA-templated transcription"/>
    <property type="evidence" value="ECO:0007669"/>
    <property type="project" value="InterPro"/>
</dbReference>
<dbReference type="CDD" id="cd02440">
    <property type="entry name" value="AdoMet_MTases"/>
    <property type="match status" value="1"/>
</dbReference>
<accession>A0A7W3U145</accession>
<dbReference type="InterPro" id="IPR018314">
    <property type="entry name" value="RsmB/NOL1/NOP2-like_CS"/>
</dbReference>
<proteinExistence type="inferred from homology"/>
<dbReference type="NCBIfam" id="TIGR00563">
    <property type="entry name" value="rsmB"/>
    <property type="match status" value="1"/>
</dbReference>
<evidence type="ECO:0000256" key="2">
    <source>
        <dbReference type="ARBA" id="ARBA00004496"/>
    </source>
</evidence>
<dbReference type="GO" id="GO:0005737">
    <property type="term" value="C:cytoplasm"/>
    <property type="evidence" value="ECO:0007669"/>
    <property type="project" value="UniProtKB-SubCell"/>
</dbReference>
<comment type="similarity">
    <text evidence="3 14">Belongs to the class I-like SAM-binding methyltransferase superfamily. RsmB/NOP family.</text>
</comment>
<evidence type="ECO:0000313" key="18">
    <source>
        <dbReference type="Proteomes" id="UP000518255"/>
    </source>
</evidence>
<evidence type="ECO:0000256" key="12">
    <source>
        <dbReference type="ARBA" id="ARBA00031088"/>
    </source>
</evidence>
<dbReference type="NCBIfam" id="NF011494">
    <property type="entry name" value="PRK14902.1"/>
    <property type="match status" value="1"/>
</dbReference>
<evidence type="ECO:0000313" key="17">
    <source>
        <dbReference type="EMBL" id="MBB1086720.1"/>
    </source>
</evidence>
<feature type="binding site" evidence="14">
    <location>
        <begin position="262"/>
        <end position="268"/>
    </location>
    <ligand>
        <name>S-adenosyl-L-methionine</name>
        <dbReference type="ChEBI" id="CHEBI:59789"/>
    </ligand>
</feature>
<dbReference type="Gene3D" id="3.30.70.1170">
    <property type="entry name" value="Sun protein, domain 3"/>
    <property type="match status" value="1"/>
</dbReference>
<dbReference type="Pfam" id="PF01189">
    <property type="entry name" value="Methyltr_RsmB-F"/>
    <property type="match status" value="1"/>
</dbReference>
<feature type="active site" description="Nucleophile" evidence="14">
    <location>
        <position position="388"/>
    </location>
</feature>
<evidence type="ECO:0000256" key="3">
    <source>
        <dbReference type="ARBA" id="ARBA00007494"/>
    </source>
</evidence>
<evidence type="ECO:0000256" key="13">
    <source>
        <dbReference type="ARBA" id="ARBA00047283"/>
    </source>
</evidence>
<evidence type="ECO:0000256" key="11">
    <source>
        <dbReference type="ARBA" id="ARBA00030399"/>
    </source>
</evidence>
<dbReference type="InterPro" id="IPR004573">
    <property type="entry name" value="rRNA_ssu_MeTfrase_B"/>
</dbReference>
<dbReference type="PRINTS" id="PR02008">
    <property type="entry name" value="RCMTFAMILY"/>
</dbReference>
<dbReference type="SUPFAM" id="SSF53335">
    <property type="entry name" value="S-adenosyl-L-methionine-dependent methyltransferases"/>
    <property type="match status" value="1"/>
</dbReference>
<evidence type="ECO:0000256" key="6">
    <source>
        <dbReference type="ARBA" id="ARBA00022552"/>
    </source>
</evidence>
<evidence type="ECO:0000256" key="1">
    <source>
        <dbReference type="ARBA" id="ARBA00002724"/>
    </source>
</evidence>
<dbReference type="InterPro" id="IPR023267">
    <property type="entry name" value="RCMT"/>
</dbReference>
<evidence type="ECO:0000256" key="14">
    <source>
        <dbReference type="PROSITE-ProRule" id="PRU01023"/>
    </source>
</evidence>
<dbReference type="Gene3D" id="3.40.50.150">
    <property type="entry name" value="Vaccinia Virus protein VP39"/>
    <property type="match status" value="1"/>
</dbReference>
<organism evidence="17 18">
    <name type="scientific">Limosilactobacillus fastidiosus</name>
    <dbReference type="NCBI Taxonomy" id="2759855"/>
    <lineage>
        <taxon>Bacteria</taxon>
        <taxon>Bacillati</taxon>
        <taxon>Bacillota</taxon>
        <taxon>Bacilli</taxon>
        <taxon>Lactobacillales</taxon>
        <taxon>Lactobacillaceae</taxon>
        <taxon>Limosilactobacillus</taxon>
    </lineage>
</organism>
<dbReference type="Proteomes" id="UP000518255">
    <property type="component" value="Unassembled WGS sequence"/>
</dbReference>
<feature type="binding site" evidence="14">
    <location>
        <position position="335"/>
    </location>
    <ligand>
        <name>S-adenosyl-L-methionine</name>
        <dbReference type="ChEBI" id="CHEBI:59789"/>
    </ligand>
</feature>
<keyword evidence="10 14" id="KW-0694">RNA-binding</keyword>
<dbReference type="PANTHER" id="PTHR22807">
    <property type="entry name" value="NOP2 YEAST -RELATED NOL1/NOP2/FMU SUN DOMAIN-CONTAINING"/>
    <property type="match status" value="1"/>
</dbReference>
<feature type="domain" description="SAM-dependent MTase RsmB/NOP-type" evidence="15">
    <location>
        <begin position="173"/>
        <end position="449"/>
    </location>
</feature>
<evidence type="ECO:0000256" key="10">
    <source>
        <dbReference type="ARBA" id="ARBA00022884"/>
    </source>
</evidence>
<dbReference type="InterPro" id="IPR006027">
    <property type="entry name" value="NusB_RsmB_TIM44"/>
</dbReference>
<evidence type="ECO:0000256" key="7">
    <source>
        <dbReference type="ARBA" id="ARBA00022603"/>
    </source>
</evidence>
<dbReference type="Pfam" id="PF22458">
    <property type="entry name" value="RsmF-B_ferredox"/>
    <property type="match status" value="1"/>
</dbReference>
<sequence length="450" mass="50709">MMTKFIPHNARELAFTSLERVRKTRAYSNLQVDETLRRHELSPADRRLVTTIVYGTLQHQLTLEYWLKSLTSGKKLDSWVETLLLTALYQFHYLERVPNWAITDETIKIAKRRGNPGIRKFVTGVLHSALRNGFPDFSEIKPLSKRLSLTTSVPQWLVELLIKENGERVTKEILQAINDPSHVSIRINTKKSNLKTVKERLREEGIETNESQVAANALVVTSGNVINSPLLKNGTIIIQDESAMLAVESMDLKPQFKVLDACAAPGGKTVQIAEQLSSEQGGEVVALDIHQHKVRLIEKNAQRMGVGGEVTPLALDARNVTEQFKDEEFDRILVDAPCSGIGLLRRKPEIRYTKTEQDSQQLHKIQLAILNAVAPKVKKGGIITFSTCTILQEENDQTVHEFLQGHPEFKLERTKTARAIKDDRDSATLTIMPSDYDSDGFFISSLKRNL</sequence>
<comment type="function">
    <text evidence="1">Specifically methylates the cytosine at position 967 (m5C967) of 16S rRNA.</text>
</comment>
<keyword evidence="8 14" id="KW-0808">Transferase</keyword>
<evidence type="ECO:0000259" key="15">
    <source>
        <dbReference type="PROSITE" id="PS51686"/>
    </source>
</evidence>
<keyword evidence="7 14" id="KW-0489">Methyltransferase</keyword>
<dbReference type="FunFam" id="3.40.50.150:FF:000022">
    <property type="entry name" value="Ribosomal RNA small subunit methyltransferase B"/>
    <property type="match status" value="1"/>
</dbReference>
<comment type="subcellular location">
    <subcellularLocation>
        <location evidence="2">Cytoplasm</location>
    </subcellularLocation>
</comment>
<keyword evidence="9 14" id="KW-0949">S-adenosyl-L-methionine</keyword>
<evidence type="ECO:0000256" key="5">
    <source>
        <dbReference type="ARBA" id="ARBA00022490"/>
    </source>
</evidence>
<evidence type="ECO:0000313" key="19">
    <source>
        <dbReference type="Proteomes" id="UP000544052"/>
    </source>
</evidence>
<dbReference type="Proteomes" id="UP000544052">
    <property type="component" value="Unassembled WGS sequence"/>
</dbReference>
<dbReference type="SUPFAM" id="SSF48013">
    <property type="entry name" value="NusB-like"/>
    <property type="match status" value="1"/>
</dbReference>
<dbReference type="InterPro" id="IPR029063">
    <property type="entry name" value="SAM-dependent_MTases_sf"/>
</dbReference>
<reference evidence="18 19" key="1">
    <citation type="submission" date="2020-07" db="EMBL/GenBank/DDBJ databases">
        <title>Description of Limosilactobacillus balticus sp. nov., Limosilactobacillus agrestis sp. nov., Limosilactobacillus albertensis sp. nov., Limosilactobacillus rudii sp. nov., Limosilactobacillus fastidiosus sp. nov., five novel Limosilactobacillus species isolated from the vertebrate gastrointestinal tract, and proposal of 6 subspecies of Limosilactobacillus reuteri adapted to the gastrointestinal tract of specific vertebrate hosts.</title>
        <authorList>
            <person name="Li F."/>
            <person name="Cheng C."/>
            <person name="Zheng J."/>
            <person name="Quevedo R.M."/>
            <person name="Li J."/>
            <person name="Roos S."/>
            <person name="Gaenzle M.G."/>
            <person name="Walter J."/>
        </authorList>
    </citation>
    <scope>NUCLEOTIDE SEQUENCE [LARGE SCALE GENOMIC DNA]</scope>
    <source>
        <strain evidence="17 18">WF-MA3-C</strain>
        <strain evidence="16 19">WF-MO7-1</strain>
    </source>
</reference>
<dbReference type="InterPro" id="IPR035926">
    <property type="entry name" value="NusB-like_sf"/>
</dbReference>
<dbReference type="EC" id="2.1.1.176" evidence="4"/>
<feature type="binding site" evidence="14">
    <location>
        <position position="288"/>
    </location>
    <ligand>
        <name>S-adenosyl-L-methionine</name>
        <dbReference type="ChEBI" id="CHEBI:59789"/>
    </ligand>
</feature>
<dbReference type="PROSITE" id="PS01153">
    <property type="entry name" value="NOL1_NOP2_SUN"/>
    <property type="match status" value="1"/>
</dbReference>
<dbReference type="InterPro" id="IPR001678">
    <property type="entry name" value="MeTrfase_RsmB-F_NOP2_dom"/>
</dbReference>
<name>A0A7W3U145_9LACO</name>
<keyword evidence="19" id="KW-1185">Reference proteome</keyword>
<comment type="caution">
    <text evidence="17">The sequence shown here is derived from an EMBL/GenBank/DDBJ whole genome shotgun (WGS) entry which is preliminary data.</text>
</comment>
<dbReference type="AlphaFoldDB" id="A0A7W3U145"/>
<evidence type="ECO:0000256" key="8">
    <source>
        <dbReference type="ARBA" id="ARBA00022679"/>
    </source>
</evidence>
<dbReference type="GO" id="GO:0008649">
    <property type="term" value="F:rRNA methyltransferase activity"/>
    <property type="evidence" value="ECO:0007669"/>
    <property type="project" value="InterPro"/>
</dbReference>
<dbReference type="GO" id="GO:0003723">
    <property type="term" value="F:RNA binding"/>
    <property type="evidence" value="ECO:0007669"/>
    <property type="project" value="UniProtKB-UniRule"/>
</dbReference>
<keyword evidence="5" id="KW-0963">Cytoplasm</keyword>
<dbReference type="Pfam" id="PF01029">
    <property type="entry name" value="NusB"/>
    <property type="match status" value="1"/>
</dbReference>
<gene>
    <name evidence="17" type="primary">rsmB</name>
    <name evidence="17" type="ORF">H5R63_08015</name>
    <name evidence="16" type="ORF">H5R64_08280</name>
</gene>
<dbReference type="RefSeq" id="WP_182581718.1">
    <property type="nucleotide sequence ID" value="NZ_JACIUY010000064.1"/>
</dbReference>